<reference evidence="3" key="1">
    <citation type="journal article" date="2017" name="Nature">
        <title>The genome of Chenopodium quinoa.</title>
        <authorList>
            <person name="Jarvis D.E."/>
            <person name="Ho Y.S."/>
            <person name="Lightfoot D.J."/>
            <person name="Schmoeckel S.M."/>
            <person name="Li B."/>
            <person name="Borm T.J.A."/>
            <person name="Ohyanagi H."/>
            <person name="Mineta K."/>
            <person name="Michell C.T."/>
            <person name="Saber N."/>
            <person name="Kharbatia N.M."/>
            <person name="Rupper R.R."/>
            <person name="Sharp A.R."/>
            <person name="Dally N."/>
            <person name="Boughton B.A."/>
            <person name="Woo Y.H."/>
            <person name="Gao G."/>
            <person name="Schijlen E.G.W.M."/>
            <person name="Guo X."/>
            <person name="Momin A.A."/>
            <person name="Negrao S."/>
            <person name="Al-Babili S."/>
            <person name="Gehring C."/>
            <person name="Roessner U."/>
            <person name="Jung C."/>
            <person name="Murphy K."/>
            <person name="Arold S.T."/>
            <person name="Gojobori T."/>
            <person name="van der Linden C.G."/>
            <person name="van Loo E.N."/>
            <person name="Jellen E.N."/>
            <person name="Maughan P.J."/>
            <person name="Tester M."/>
        </authorList>
    </citation>
    <scope>NUCLEOTIDE SEQUENCE [LARGE SCALE GENOMIC DNA]</scope>
    <source>
        <strain evidence="3">cv. PI 614886</strain>
    </source>
</reference>
<dbReference type="Pfam" id="PF14244">
    <property type="entry name" value="Retrotran_gag_3"/>
    <property type="match status" value="1"/>
</dbReference>
<evidence type="ECO:0008006" key="5">
    <source>
        <dbReference type="Google" id="ProtNLM"/>
    </source>
</evidence>
<evidence type="ECO:0000259" key="1">
    <source>
        <dbReference type="Pfam" id="PF14244"/>
    </source>
</evidence>
<reference evidence="3" key="2">
    <citation type="submission" date="2021-03" db="UniProtKB">
        <authorList>
            <consortium name="EnsemblPlants"/>
        </authorList>
    </citation>
    <scope>IDENTIFICATION</scope>
</reference>
<evidence type="ECO:0000259" key="2">
    <source>
        <dbReference type="Pfam" id="PF22936"/>
    </source>
</evidence>
<dbReference type="SUPFAM" id="SSF53098">
    <property type="entry name" value="Ribonuclease H-like"/>
    <property type="match status" value="1"/>
</dbReference>
<dbReference type="PANTHER" id="PTHR34222">
    <property type="entry name" value="GAG_PRE-INTEGRS DOMAIN-CONTAINING PROTEIN"/>
    <property type="match status" value="1"/>
</dbReference>
<dbReference type="InterPro" id="IPR036397">
    <property type="entry name" value="RNaseH_sf"/>
</dbReference>
<proteinExistence type="predicted"/>
<dbReference type="GO" id="GO:0003676">
    <property type="term" value="F:nucleic acid binding"/>
    <property type="evidence" value="ECO:0007669"/>
    <property type="project" value="InterPro"/>
</dbReference>
<dbReference type="Gene3D" id="3.30.420.10">
    <property type="entry name" value="Ribonuclease H-like superfamily/Ribonuclease H"/>
    <property type="match status" value="1"/>
</dbReference>
<dbReference type="PANTHER" id="PTHR34222:SF33">
    <property type="entry name" value="RETROTRANSPOSON GAG DOMAIN-CONTAINING PROTEIN"/>
    <property type="match status" value="1"/>
</dbReference>
<sequence length="561" mass="64254">MAALDPSQNPTSPFYLHPYDNPGQKLVNLKFDGNSYGDWKRSMLISLSAKNKLGFVEQALHEIKQDQDNISGYYTKTKMIWDQLDAVDPIPLCSCFNCNCQITQRLLKSQQDRRLVEFLMKLNDGFEVVRGSILMLNPLPNISHAYRLLVQEEKHKQLYQTHATSTESMAFAVNRRFSEHDRSRQNYHTYRNTDQRRVNYYCDHCKIPGHNIQRCYKLKGYPQGTYNDKGNYTDKGKRVAANVEFTDHEEGGNHDNDVTISGEQYEKFLKYQLTQQMAEMQATSSGENALNNKSAHVAGKFRFTSSVHAKWILDSAATDHMCFDSSLFDTLHQYSGTENLITIPNGKQVAITHLGTITLNSQITLSNVLYVPDFRYNLISIPKLCKDLNCHATFTNNDCYIQGSSHKPILLGKLKNGLYCLEDSVLEKRDLTTPFAAATPNSTFNSIDANKVKLWHLRLGHIPVSKLHFVVCDICNKDCSLDSFCQICPVARQTRMSFPVRSIKTKVPFELLHFDVWGPNPDPTYNGCKIFLTIVDDFSRITWIFLMHYKSDAVKIFKHFV</sequence>
<dbReference type="InterPro" id="IPR012337">
    <property type="entry name" value="RNaseH-like_sf"/>
</dbReference>
<dbReference type="AlphaFoldDB" id="A0A803MYU7"/>
<dbReference type="Pfam" id="PF22936">
    <property type="entry name" value="Pol_BBD"/>
    <property type="match status" value="1"/>
</dbReference>
<dbReference type="InterPro" id="IPR029472">
    <property type="entry name" value="Copia-like_N"/>
</dbReference>
<dbReference type="EnsemblPlants" id="AUR62037450-RA">
    <property type="protein sequence ID" value="AUR62037450-RA:cds"/>
    <property type="gene ID" value="AUR62037450"/>
</dbReference>
<evidence type="ECO:0000313" key="4">
    <source>
        <dbReference type="Proteomes" id="UP000596660"/>
    </source>
</evidence>
<keyword evidence="4" id="KW-1185">Reference proteome</keyword>
<feature type="domain" description="Retrotransposon Copia-like N-terminal" evidence="1">
    <location>
        <begin position="17"/>
        <end position="56"/>
    </location>
</feature>
<protein>
    <recommendedName>
        <fullName evidence="5">Retrotransposon Copia-like N-terminal domain-containing protein</fullName>
    </recommendedName>
</protein>
<accession>A0A803MYU7</accession>
<organism evidence="3 4">
    <name type="scientific">Chenopodium quinoa</name>
    <name type="common">Quinoa</name>
    <dbReference type="NCBI Taxonomy" id="63459"/>
    <lineage>
        <taxon>Eukaryota</taxon>
        <taxon>Viridiplantae</taxon>
        <taxon>Streptophyta</taxon>
        <taxon>Embryophyta</taxon>
        <taxon>Tracheophyta</taxon>
        <taxon>Spermatophyta</taxon>
        <taxon>Magnoliopsida</taxon>
        <taxon>eudicotyledons</taxon>
        <taxon>Gunneridae</taxon>
        <taxon>Pentapetalae</taxon>
        <taxon>Caryophyllales</taxon>
        <taxon>Chenopodiaceae</taxon>
        <taxon>Chenopodioideae</taxon>
        <taxon>Atripliceae</taxon>
        <taxon>Chenopodium</taxon>
    </lineage>
</organism>
<name>A0A803MYU7_CHEQI</name>
<dbReference type="Gramene" id="AUR62037450-RA">
    <property type="protein sequence ID" value="AUR62037450-RA:cds"/>
    <property type="gene ID" value="AUR62037450"/>
</dbReference>
<evidence type="ECO:0000313" key="3">
    <source>
        <dbReference type="EnsemblPlants" id="AUR62037450-RA:cds"/>
    </source>
</evidence>
<dbReference type="Proteomes" id="UP000596660">
    <property type="component" value="Unplaced"/>
</dbReference>
<dbReference type="InterPro" id="IPR054722">
    <property type="entry name" value="PolX-like_BBD"/>
</dbReference>
<feature type="domain" description="Retrovirus-related Pol polyprotein from transposon TNT 1-94-like beta-barrel" evidence="2">
    <location>
        <begin position="311"/>
        <end position="385"/>
    </location>
</feature>